<dbReference type="GO" id="GO:0005829">
    <property type="term" value="C:cytosol"/>
    <property type="evidence" value="ECO:0007669"/>
    <property type="project" value="TreeGrafter"/>
</dbReference>
<dbReference type="AlphaFoldDB" id="A0A0K0Y718"/>
<dbReference type="PROSITE" id="PS00584">
    <property type="entry name" value="PFKB_KINASES_2"/>
    <property type="match status" value="1"/>
</dbReference>
<dbReference type="PANTHER" id="PTHR43085">
    <property type="entry name" value="HEXOKINASE FAMILY MEMBER"/>
    <property type="match status" value="1"/>
</dbReference>
<protein>
    <submittedName>
        <fullName evidence="5">2-dehydro-3-deoxygluconokinase</fullName>
        <ecNumber evidence="5">2.7.1.45</ecNumber>
    </submittedName>
</protein>
<dbReference type="OrthoDB" id="9776822at2"/>
<dbReference type="CDD" id="cd01166">
    <property type="entry name" value="KdgK"/>
    <property type="match status" value="1"/>
</dbReference>
<evidence type="ECO:0000256" key="3">
    <source>
        <dbReference type="ARBA" id="ARBA00022777"/>
    </source>
</evidence>
<dbReference type="EMBL" id="CP012160">
    <property type="protein sequence ID" value="AKS46667.1"/>
    <property type="molecule type" value="Genomic_DNA"/>
</dbReference>
<evidence type="ECO:0000259" key="4">
    <source>
        <dbReference type="Pfam" id="PF00294"/>
    </source>
</evidence>
<dbReference type="GO" id="GO:0019698">
    <property type="term" value="P:D-galacturonate catabolic process"/>
    <property type="evidence" value="ECO:0007669"/>
    <property type="project" value="TreeGrafter"/>
</dbReference>
<feature type="domain" description="Carbohydrate kinase PfkB" evidence="4">
    <location>
        <begin position="21"/>
        <end position="315"/>
    </location>
</feature>
<evidence type="ECO:0000256" key="1">
    <source>
        <dbReference type="ARBA" id="ARBA00010688"/>
    </source>
</evidence>
<dbReference type="GO" id="GO:0008673">
    <property type="term" value="F:2-dehydro-3-deoxygluconokinase activity"/>
    <property type="evidence" value="ECO:0007669"/>
    <property type="project" value="UniProtKB-EC"/>
</dbReference>
<dbReference type="EC" id="2.7.1.45" evidence="5"/>
<dbReference type="InterPro" id="IPR029056">
    <property type="entry name" value="Ribokinase-like"/>
</dbReference>
<dbReference type="Gene3D" id="3.40.1190.20">
    <property type="match status" value="1"/>
</dbReference>
<keyword evidence="3 5" id="KW-0418">Kinase</keyword>
<dbReference type="PANTHER" id="PTHR43085:SF15">
    <property type="entry name" value="2-DEHYDRO-3-DEOXYGLUCONOKINASE"/>
    <property type="match status" value="1"/>
</dbReference>
<accession>A0A0K0Y718</accession>
<sequence length="320" mass="34201">MSSLLKHSTSSTKADQSLRFVSIGECMVEMAPTINADEYKLGFAGDTFNTAWYAKALFPSCQSRFVSRVGTDDASDKMLDMMAHAGIDTEHMLRSPDRSVGLYLISLNNGERSFSYWRDSSAARQLADDAAALKAATDDSDVIYFSGITMAILDAKGRETLLDTVAKARADGKTTVFDSNLRPRLWDSPKTMCDTVMRASAVSDIVLPSYDDEADHFGDANITATRDRYLATGATTVIVKNGEGDVHFTHGEQSGHVSPPVATAVVDTTSAGDSFNAGFLVSLHQTGSVRGAILKAAQVAGHVISQKGALVPLPADFIGT</sequence>
<dbReference type="GO" id="GO:0006974">
    <property type="term" value="P:DNA damage response"/>
    <property type="evidence" value="ECO:0007669"/>
    <property type="project" value="TreeGrafter"/>
</dbReference>
<proteinExistence type="inferred from homology"/>
<dbReference type="InterPro" id="IPR002173">
    <property type="entry name" value="Carboh/pur_kinase_PfkB_CS"/>
</dbReference>
<evidence type="ECO:0000313" key="6">
    <source>
        <dbReference type="Proteomes" id="UP000067444"/>
    </source>
</evidence>
<dbReference type="InterPro" id="IPR050306">
    <property type="entry name" value="PfkB_Carbo_kinase"/>
</dbReference>
<evidence type="ECO:0000256" key="2">
    <source>
        <dbReference type="ARBA" id="ARBA00022679"/>
    </source>
</evidence>
<dbReference type="RefSeq" id="WP_049834953.1">
    <property type="nucleotide sequence ID" value="NZ_CP012160.1"/>
</dbReference>
<comment type="similarity">
    <text evidence="1">Belongs to the carbohydrate kinase PfkB family.</text>
</comment>
<dbReference type="STRING" id="1458307.OSB_21280"/>
<dbReference type="InterPro" id="IPR011611">
    <property type="entry name" value="PfkB_dom"/>
</dbReference>
<keyword evidence="6" id="KW-1185">Reference proteome</keyword>
<dbReference type="GO" id="GO:0042840">
    <property type="term" value="P:D-glucuronate catabolic process"/>
    <property type="evidence" value="ECO:0007669"/>
    <property type="project" value="TreeGrafter"/>
</dbReference>
<name>A0A0K0Y718_9RHOB</name>
<gene>
    <name evidence="5" type="primary">kdgK_2</name>
    <name evidence="5" type="ORF">OSB_21280</name>
</gene>
<dbReference type="Proteomes" id="UP000067444">
    <property type="component" value="Chromosome"/>
</dbReference>
<dbReference type="SUPFAM" id="SSF53613">
    <property type="entry name" value="Ribokinase-like"/>
    <property type="match status" value="1"/>
</dbReference>
<reference evidence="5 6" key="1">
    <citation type="journal article" date="2015" name="Genome Announc.">
        <title>Closed Genome Sequence of Octadecabacter temperatus SB1, the First Mesophilic Species of the Genus Octadecabacter.</title>
        <authorList>
            <person name="Voget S."/>
            <person name="Billerbeck S."/>
            <person name="Simon M."/>
            <person name="Daniel R."/>
        </authorList>
    </citation>
    <scope>NUCLEOTIDE SEQUENCE [LARGE SCALE GENOMIC DNA]</scope>
    <source>
        <strain evidence="5 6">SB1</strain>
    </source>
</reference>
<organism evidence="5 6">
    <name type="scientific">Octadecabacter temperatus</name>
    <dbReference type="NCBI Taxonomy" id="1458307"/>
    <lineage>
        <taxon>Bacteria</taxon>
        <taxon>Pseudomonadati</taxon>
        <taxon>Pseudomonadota</taxon>
        <taxon>Alphaproteobacteria</taxon>
        <taxon>Rhodobacterales</taxon>
        <taxon>Roseobacteraceae</taxon>
        <taxon>Octadecabacter</taxon>
    </lineage>
</organism>
<keyword evidence="2 5" id="KW-0808">Transferase</keyword>
<dbReference type="KEGG" id="otm:OSB_21280"/>
<evidence type="ECO:0000313" key="5">
    <source>
        <dbReference type="EMBL" id="AKS46667.1"/>
    </source>
</evidence>
<dbReference type="PATRIC" id="fig|1458307.3.peg.2143"/>
<dbReference type="Pfam" id="PF00294">
    <property type="entry name" value="PfkB"/>
    <property type="match status" value="1"/>
</dbReference>